<feature type="compositionally biased region" description="Polar residues" evidence="1">
    <location>
        <begin position="250"/>
        <end position="265"/>
    </location>
</feature>
<dbReference type="PANTHER" id="PTHR11200">
    <property type="entry name" value="INOSITOL 5-PHOSPHATASE"/>
    <property type="match status" value="1"/>
</dbReference>
<sequence length="481" mass="52440">MSDLDICIVTFNCARELTDSHVFAQSLHEALSTTASPPDLLVLALQELAPIAYSFIGGPYLTPYFNRFEDAISTLADMWTGTTMGYELLQSLNVGMTAIMIFAQPDVSRSITSLETAAVRVGNYELGNKGAVGVRLYHHNPSADSTPLTFLSAHLAPHEGAWENRNRDWATIASNLMFETTSPSSTRSQSSSQPESEPLLSTPSPNKASLSGTILSPSGPLFLAGDLNYRTSDLPPHPSAHETWPVPSLHLSSPRNETDNPSLPSSPFGELWSTDQLTRERKEGRTFHTLSEADVVFPPTYKYSDAARAFARKNTPADPKKRSAGGEGEAAAAAAAASAVAEGLDDRAVWAKHRQPSWCDRVLFRGSVRVQRYAAMGLQGSSDHRPVVLRCSVPLQGSATGQEQEQEQEQEQGQRELERERERMPFALDPGWRTKRDRSRAKELGVGVLAYLITTWEGWVVLLGMVAGGLGLGALGRSFGW</sequence>
<protein>
    <recommendedName>
        <fullName evidence="3">Inositol polyphosphate-related phosphatase domain-containing protein</fullName>
    </recommendedName>
</protein>
<feature type="region of interest" description="Disordered" evidence="1">
    <location>
        <begin position="398"/>
        <end position="423"/>
    </location>
</feature>
<dbReference type="InterPro" id="IPR036691">
    <property type="entry name" value="Endo/exonu/phosph_ase_sf"/>
</dbReference>
<proteinExistence type="predicted"/>
<dbReference type="InParanoid" id="A0A2K1QZD4"/>
<keyword evidence="2" id="KW-1133">Transmembrane helix</keyword>
<dbReference type="SMART" id="SM00128">
    <property type="entry name" value="IPPc"/>
    <property type="match status" value="1"/>
</dbReference>
<name>A0A2K1QZD4_9PEZI</name>
<feature type="compositionally biased region" description="Basic and acidic residues" evidence="1">
    <location>
        <begin position="412"/>
        <end position="423"/>
    </location>
</feature>
<dbReference type="PANTHER" id="PTHR11200:SF286">
    <property type="entry name" value="5-PHOSPHATASE, PUTATIVE (AFU_ORTHOLOGUE AFUA_5G07600)-RELATED"/>
    <property type="match status" value="1"/>
</dbReference>
<dbReference type="STRING" id="2082308.A0A2K1QZD4"/>
<dbReference type="SUPFAM" id="SSF56219">
    <property type="entry name" value="DNase I-like"/>
    <property type="match status" value="1"/>
</dbReference>
<feature type="transmembrane region" description="Helical" evidence="2">
    <location>
        <begin position="448"/>
        <end position="475"/>
    </location>
</feature>
<dbReference type="EMBL" id="NKHZ01000025">
    <property type="protein sequence ID" value="PNS20415.1"/>
    <property type="molecule type" value="Genomic_DNA"/>
</dbReference>
<dbReference type="GO" id="GO:0004439">
    <property type="term" value="F:phosphatidylinositol-4,5-bisphosphate 5-phosphatase activity"/>
    <property type="evidence" value="ECO:0007669"/>
    <property type="project" value="TreeGrafter"/>
</dbReference>
<evidence type="ECO:0000256" key="1">
    <source>
        <dbReference type="SAM" id="MobiDB-lite"/>
    </source>
</evidence>
<dbReference type="Pfam" id="PF22669">
    <property type="entry name" value="Exo_endo_phos2"/>
    <property type="match status" value="2"/>
</dbReference>
<dbReference type="Proteomes" id="UP000243797">
    <property type="component" value="Unassembled WGS sequence"/>
</dbReference>
<comment type="caution">
    <text evidence="4">The sequence shown here is derived from an EMBL/GenBank/DDBJ whole genome shotgun (WGS) entry which is preliminary data.</text>
</comment>
<evidence type="ECO:0000313" key="5">
    <source>
        <dbReference type="Proteomes" id="UP000243797"/>
    </source>
</evidence>
<evidence type="ECO:0000256" key="2">
    <source>
        <dbReference type="SAM" id="Phobius"/>
    </source>
</evidence>
<feature type="domain" description="Inositol polyphosphate-related phosphatase" evidence="3">
    <location>
        <begin position="2"/>
        <end position="400"/>
    </location>
</feature>
<evidence type="ECO:0000259" key="3">
    <source>
        <dbReference type="SMART" id="SM00128"/>
    </source>
</evidence>
<reference evidence="4 5" key="1">
    <citation type="submission" date="2017-06" db="EMBL/GenBank/DDBJ databases">
        <title>Draft genome sequence of a variant of Elsinoe murrayae.</title>
        <authorList>
            <person name="Cheng Q."/>
        </authorList>
    </citation>
    <scope>NUCLEOTIDE SEQUENCE [LARGE SCALE GENOMIC DNA]</scope>
    <source>
        <strain evidence="4 5">CQ-2017a</strain>
    </source>
</reference>
<keyword evidence="2" id="KW-0472">Membrane</keyword>
<evidence type="ECO:0000313" key="4">
    <source>
        <dbReference type="EMBL" id="PNS20415.1"/>
    </source>
</evidence>
<dbReference type="AlphaFoldDB" id="A0A2K1QZD4"/>
<dbReference type="OrthoDB" id="62798at2759"/>
<organism evidence="4 5">
    <name type="scientific">Sphaceloma murrayae</name>
    <dbReference type="NCBI Taxonomy" id="2082308"/>
    <lineage>
        <taxon>Eukaryota</taxon>
        <taxon>Fungi</taxon>
        <taxon>Dikarya</taxon>
        <taxon>Ascomycota</taxon>
        <taxon>Pezizomycotina</taxon>
        <taxon>Dothideomycetes</taxon>
        <taxon>Dothideomycetidae</taxon>
        <taxon>Myriangiales</taxon>
        <taxon>Elsinoaceae</taxon>
        <taxon>Sphaceloma</taxon>
    </lineage>
</organism>
<keyword evidence="5" id="KW-1185">Reference proteome</keyword>
<keyword evidence="2" id="KW-0812">Transmembrane</keyword>
<feature type="region of interest" description="Disordered" evidence="1">
    <location>
        <begin position="180"/>
        <end position="213"/>
    </location>
</feature>
<dbReference type="InterPro" id="IPR046985">
    <property type="entry name" value="IP5"/>
</dbReference>
<dbReference type="GO" id="GO:0046856">
    <property type="term" value="P:phosphatidylinositol dephosphorylation"/>
    <property type="evidence" value="ECO:0007669"/>
    <property type="project" value="InterPro"/>
</dbReference>
<feature type="compositionally biased region" description="Low complexity" evidence="1">
    <location>
        <begin position="180"/>
        <end position="205"/>
    </location>
</feature>
<feature type="region of interest" description="Disordered" evidence="1">
    <location>
        <begin position="233"/>
        <end position="273"/>
    </location>
</feature>
<gene>
    <name evidence="4" type="ORF">CAC42_5865</name>
</gene>
<accession>A0A2K1QZD4</accession>
<dbReference type="InterPro" id="IPR000300">
    <property type="entry name" value="IPPc"/>
</dbReference>
<dbReference type="Gene3D" id="3.60.10.10">
    <property type="entry name" value="Endonuclease/exonuclease/phosphatase"/>
    <property type="match status" value="1"/>
</dbReference>